<gene>
    <name evidence="9" type="ORF">C2G38_2187873</name>
</gene>
<dbReference type="Pfam" id="PF00075">
    <property type="entry name" value="RNase_H"/>
    <property type="match status" value="1"/>
</dbReference>
<comment type="similarity">
    <text evidence="2">Belongs to the RNase H family.</text>
</comment>
<dbReference type="SUPFAM" id="SSF53098">
    <property type="entry name" value="Ribonuclease H-like"/>
    <property type="match status" value="1"/>
</dbReference>
<dbReference type="InterPro" id="IPR009027">
    <property type="entry name" value="Ribosomal_bL9/RNase_H1_N"/>
</dbReference>
<evidence type="ECO:0000256" key="5">
    <source>
        <dbReference type="ARBA" id="ARBA00022723"/>
    </source>
</evidence>
<dbReference type="AlphaFoldDB" id="A0A397V5C6"/>
<comment type="caution">
    <text evidence="9">The sequence shown here is derived from an EMBL/GenBank/DDBJ whole genome shotgun (WGS) entry which is preliminary data.</text>
</comment>
<evidence type="ECO:0000313" key="10">
    <source>
        <dbReference type="Proteomes" id="UP000266673"/>
    </source>
</evidence>
<dbReference type="InterPro" id="IPR012337">
    <property type="entry name" value="RNaseH-like_sf"/>
</dbReference>
<dbReference type="EC" id="3.1.26.4" evidence="3"/>
<dbReference type="CDD" id="cd00084">
    <property type="entry name" value="HMG-box_SF"/>
    <property type="match status" value="1"/>
</dbReference>
<evidence type="ECO:0000256" key="6">
    <source>
        <dbReference type="ARBA" id="ARBA00022759"/>
    </source>
</evidence>
<dbReference type="OrthoDB" id="128665at2759"/>
<dbReference type="Gene3D" id="3.30.420.10">
    <property type="entry name" value="Ribonuclease H-like superfamily/Ribonuclease H"/>
    <property type="match status" value="1"/>
</dbReference>
<dbReference type="PANTHER" id="PTHR10642">
    <property type="entry name" value="RIBONUCLEASE H1"/>
    <property type="match status" value="1"/>
</dbReference>
<dbReference type="EMBL" id="QKWP01000621">
    <property type="protein sequence ID" value="RIB17242.1"/>
    <property type="molecule type" value="Genomic_DNA"/>
</dbReference>
<dbReference type="InterPro" id="IPR011320">
    <property type="entry name" value="RNase_H1_N"/>
</dbReference>
<dbReference type="InterPro" id="IPR050092">
    <property type="entry name" value="RNase_H"/>
</dbReference>
<comment type="catalytic activity">
    <reaction evidence="1">
        <text>Endonucleolytic cleavage to 5'-phosphomonoester.</text>
        <dbReference type="EC" id="3.1.26.4"/>
    </reaction>
</comment>
<sequence length="606" mass="70566">MAKIAKYFYVVLIGHTPGIYNTIEKCKEQVNNFPFAYYRKCLTSEKANEFFNNYQLKTKRKNEIPYIAENKPPPKISNPPVLIQKHGCCKDNERDCFSGIGINYADGSKQITEPLPGVLQTNNRAELYAVIRAIETCENQDKVIEIKTNSRYVVNACEDLFEKLDFLVTKKIGKVYFTHIFGHNREIENKIADKLAKKGFREINEYSIQGSSSDSSSETKFVAFSFKEISSSESENKKEEQQRLKKKTTAYNNFVKEEFPNFKEEFDNSNEIMKMIGDKWKTRARTEANKTYYFDTLWKRIFFHRFFQKKSNFSNFELRDISVHLKIATYHNKQRDYMINISVKQGNQVITPLQSPLTIRAYIIEICDIDLAKKTSVNITDLLVDYNLQNMQFKKNITVHLQNEITIDCSTCQFTEDEIALYYIDWMYQFKKQDSKNNNSIILALGDNFNVAKGDSEIPSFLSDGYLEAAYMPDMKHGPTFNAEKEMMQKKELIFPNTFENVIFTIIQKVNTKQNNIELHDIAIQLKFTLVHNEDIQKRTQIPVHGNESIYITPLVEAIKLKFFIVEICDKAIAMEAEPSISDIILNGDIQDIQFREYIEPHLETE</sequence>
<dbReference type="PANTHER" id="PTHR10642:SF26">
    <property type="entry name" value="RIBONUCLEASE H1"/>
    <property type="match status" value="1"/>
</dbReference>
<dbReference type="InterPro" id="IPR036910">
    <property type="entry name" value="HMG_box_dom_sf"/>
</dbReference>
<dbReference type="Gene3D" id="1.10.30.10">
    <property type="entry name" value="High mobility group box domain"/>
    <property type="match status" value="1"/>
</dbReference>
<dbReference type="InterPro" id="IPR036397">
    <property type="entry name" value="RNaseH_sf"/>
</dbReference>
<keyword evidence="4" id="KW-0540">Nuclease</keyword>
<dbReference type="SUPFAM" id="SSF55658">
    <property type="entry name" value="L9 N-domain-like"/>
    <property type="match status" value="1"/>
</dbReference>
<feature type="domain" description="RNase H type-1" evidence="8">
    <location>
        <begin position="77"/>
        <end position="201"/>
    </location>
</feature>
<organism evidence="9 10">
    <name type="scientific">Gigaspora rosea</name>
    <dbReference type="NCBI Taxonomy" id="44941"/>
    <lineage>
        <taxon>Eukaryota</taxon>
        <taxon>Fungi</taxon>
        <taxon>Fungi incertae sedis</taxon>
        <taxon>Mucoromycota</taxon>
        <taxon>Glomeromycotina</taxon>
        <taxon>Glomeromycetes</taxon>
        <taxon>Diversisporales</taxon>
        <taxon>Gigasporaceae</taxon>
        <taxon>Gigaspora</taxon>
    </lineage>
</organism>
<dbReference type="GO" id="GO:0043137">
    <property type="term" value="P:DNA replication, removal of RNA primer"/>
    <property type="evidence" value="ECO:0007669"/>
    <property type="project" value="TreeGrafter"/>
</dbReference>
<evidence type="ECO:0000256" key="3">
    <source>
        <dbReference type="ARBA" id="ARBA00012180"/>
    </source>
</evidence>
<keyword evidence="5" id="KW-0479">Metal-binding</keyword>
<dbReference type="InterPro" id="IPR037056">
    <property type="entry name" value="RNase_H1_N_sf"/>
</dbReference>
<evidence type="ECO:0000256" key="1">
    <source>
        <dbReference type="ARBA" id="ARBA00000077"/>
    </source>
</evidence>
<dbReference type="STRING" id="44941.A0A397V5C6"/>
<accession>A0A397V5C6</accession>
<name>A0A397V5C6_9GLOM</name>
<dbReference type="Gene3D" id="3.40.970.10">
    <property type="entry name" value="Ribonuclease H1, N-terminal domain"/>
    <property type="match status" value="1"/>
</dbReference>
<evidence type="ECO:0000313" key="9">
    <source>
        <dbReference type="EMBL" id="RIB17242.1"/>
    </source>
</evidence>
<proteinExistence type="inferred from homology"/>
<dbReference type="PROSITE" id="PS50879">
    <property type="entry name" value="RNASE_H_1"/>
    <property type="match status" value="1"/>
</dbReference>
<keyword evidence="10" id="KW-1185">Reference proteome</keyword>
<protein>
    <recommendedName>
        <fullName evidence="3">ribonuclease H</fullName>
        <ecNumber evidence="3">3.1.26.4</ecNumber>
    </recommendedName>
</protein>
<dbReference type="SUPFAM" id="SSF47095">
    <property type="entry name" value="HMG-box"/>
    <property type="match status" value="1"/>
</dbReference>
<dbReference type="GO" id="GO:0003676">
    <property type="term" value="F:nucleic acid binding"/>
    <property type="evidence" value="ECO:0007669"/>
    <property type="project" value="InterPro"/>
</dbReference>
<dbReference type="Pfam" id="PF01693">
    <property type="entry name" value="Cauli_VI"/>
    <property type="match status" value="1"/>
</dbReference>
<dbReference type="GO" id="GO:0046872">
    <property type="term" value="F:metal ion binding"/>
    <property type="evidence" value="ECO:0007669"/>
    <property type="project" value="UniProtKB-KW"/>
</dbReference>
<evidence type="ECO:0000256" key="7">
    <source>
        <dbReference type="ARBA" id="ARBA00022801"/>
    </source>
</evidence>
<reference evidence="9 10" key="1">
    <citation type="submission" date="2018-06" db="EMBL/GenBank/DDBJ databases">
        <title>Comparative genomics reveals the genomic features of Rhizophagus irregularis, R. cerebriforme, R. diaphanum and Gigaspora rosea, and their symbiotic lifestyle signature.</title>
        <authorList>
            <person name="Morin E."/>
            <person name="San Clemente H."/>
            <person name="Chen E.C.H."/>
            <person name="De La Providencia I."/>
            <person name="Hainaut M."/>
            <person name="Kuo A."/>
            <person name="Kohler A."/>
            <person name="Murat C."/>
            <person name="Tang N."/>
            <person name="Roy S."/>
            <person name="Loubradou J."/>
            <person name="Henrissat B."/>
            <person name="Grigoriev I.V."/>
            <person name="Corradi N."/>
            <person name="Roux C."/>
            <person name="Martin F.M."/>
        </authorList>
    </citation>
    <scope>NUCLEOTIDE SEQUENCE [LARGE SCALE GENOMIC DNA]</scope>
    <source>
        <strain evidence="9 10">DAOM 194757</strain>
    </source>
</reference>
<keyword evidence="7" id="KW-0378">Hydrolase</keyword>
<dbReference type="GO" id="GO:0004523">
    <property type="term" value="F:RNA-DNA hybrid ribonuclease activity"/>
    <property type="evidence" value="ECO:0007669"/>
    <property type="project" value="UniProtKB-EC"/>
</dbReference>
<evidence type="ECO:0000256" key="2">
    <source>
        <dbReference type="ARBA" id="ARBA00005300"/>
    </source>
</evidence>
<dbReference type="Proteomes" id="UP000266673">
    <property type="component" value="Unassembled WGS sequence"/>
</dbReference>
<evidence type="ECO:0000256" key="4">
    <source>
        <dbReference type="ARBA" id="ARBA00022722"/>
    </source>
</evidence>
<keyword evidence="6" id="KW-0255">Endonuclease</keyword>
<evidence type="ECO:0000259" key="8">
    <source>
        <dbReference type="PROSITE" id="PS50879"/>
    </source>
</evidence>
<dbReference type="InterPro" id="IPR002156">
    <property type="entry name" value="RNaseH_domain"/>
</dbReference>